<dbReference type="InterPro" id="IPR036736">
    <property type="entry name" value="ACP-like_sf"/>
</dbReference>
<dbReference type="SUPFAM" id="SSF47336">
    <property type="entry name" value="ACP-like"/>
    <property type="match status" value="1"/>
</dbReference>
<name>A0A1M7FCV3_9BRAD</name>
<dbReference type="Proteomes" id="UP000189935">
    <property type="component" value="Chromosome I"/>
</dbReference>
<proteinExistence type="predicted"/>
<accession>A0A1M7FCV3</accession>
<evidence type="ECO:0000313" key="2">
    <source>
        <dbReference type="Proteomes" id="UP000189935"/>
    </source>
</evidence>
<organism evidence="1 2">
    <name type="scientific">Bradyrhizobium lablabi</name>
    <dbReference type="NCBI Taxonomy" id="722472"/>
    <lineage>
        <taxon>Bacteria</taxon>
        <taxon>Pseudomonadati</taxon>
        <taxon>Pseudomonadota</taxon>
        <taxon>Alphaproteobacteria</taxon>
        <taxon>Hyphomicrobiales</taxon>
        <taxon>Nitrobacteraceae</taxon>
        <taxon>Bradyrhizobium</taxon>
    </lineage>
</organism>
<reference evidence="1 2" key="1">
    <citation type="submission" date="2016-11" db="EMBL/GenBank/DDBJ databases">
        <authorList>
            <person name="Jaros S."/>
            <person name="Januszkiewicz K."/>
            <person name="Wedrychowicz H."/>
        </authorList>
    </citation>
    <scope>NUCLEOTIDE SEQUENCE [LARGE SCALE GENOMIC DNA]</scope>
    <source>
        <strain evidence="1 2">GAS499</strain>
    </source>
</reference>
<dbReference type="RefSeq" id="WP_079544445.1">
    <property type="nucleotide sequence ID" value="NZ_LT670844.1"/>
</dbReference>
<dbReference type="OrthoDB" id="8254464at2"/>
<evidence type="ECO:0000313" key="1">
    <source>
        <dbReference type="EMBL" id="SHM01830.1"/>
    </source>
</evidence>
<sequence>MPVDTITKPGTTTAFPKAAVEAKLRDALLASANSDAMMKGINLPADVAGQAAASVRLDSLDVVSLLCDIEPIVGFELKDHLVRAGGYNSVNQAMDHLMPRIEKAWEKNGSKGGKK</sequence>
<gene>
    <name evidence="1" type="ORF">SAMN05444159_7462</name>
</gene>
<dbReference type="AlphaFoldDB" id="A0A1M7FCV3"/>
<protein>
    <submittedName>
        <fullName evidence="1">Uncharacterized protein</fullName>
    </submittedName>
</protein>
<dbReference type="EMBL" id="LT670844">
    <property type="protein sequence ID" value="SHM01830.1"/>
    <property type="molecule type" value="Genomic_DNA"/>
</dbReference>